<evidence type="ECO:0000256" key="2">
    <source>
        <dbReference type="ARBA" id="ARBA00023108"/>
    </source>
</evidence>
<keyword evidence="2" id="KW-0090">Biological rhythms</keyword>
<dbReference type="SMART" id="SM00700">
    <property type="entry name" value="JHBP"/>
    <property type="match status" value="1"/>
</dbReference>
<dbReference type="PANTHER" id="PTHR11008">
    <property type="entry name" value="PROTEIN TAKEOUT-LIKE PROTEIN"/>
    <property type="match status" value="1"/>
</dbReference>
<accession>A0A653D8Z9</accession>
<sequence>MYKYLSIIAICCFRFGTGYNWRFNNDKQKSLLHHLSGAMPSRFDKILSNQPNMNRSGEGIKLCHRSSPDFQKCLEAGLTSGLYYFRDGDKNLNIPRIDPLEMQPFEVKTDGSQVALRLNFKKPFIGGMSDSTITHVELDVDKDCYWKLDVITPALRLFGEYQIDGKLMMFELNGHGKCNITALDLHHRQTMKCRKFKKDGKEYIKLTDYDIKAKPSKVVYEFEDLVPNSKEITKAILDTFNGEEESLMIYNEMEASLEKYIGEVHKMTIDAAFSMLPLEEFFPM</sequence>
<reference evidence="4 5" key="1">
    <citation type="submission" date="2019-01" db="EMBL/GenBank/DDBJ databases">
        <authorList>
            <person name="Sayadi A."/>
        </authorList>
    </citation>
    <scope>NUCLEOTIDE SEQUENCE [LARGE SCALE GENOMIC DNA]</scope>
</reference>
<dbReference type="Gene3D" id="3.15.10.30">
    <property type="entry name" value="Haemolymph juvenile hormone binding protein"/>
    <property type="match status" value="1"/>
</dbReference>
<dbReference type="InterPro" id="IPR038606">
    <property type="entry name" value="To_sf"/>
</dbReference>
<proteinExistence type="inferred from homology"/>
<dbReference type="FunFam" id="3.15.10.30:FF:000001">
    <property type="entry name" value="Takeout-like protein 1"/>
    <property type="match status" value="1"/>
</dbReference>
<dbReference type="Pfam" id="PF06585">
    <property type="entry name" value="JHBP"/>
    <property type="match status" value="1"/>
</dbReference>
<dbReference type="Proteomes" id="UP000410492">
    <property type="component" value="Unassembled WGS sequence"/>
</dbReference>
<keyword evidence="1" id="KW-0732">Signal</keyword>
<evidence type="ECO:0000313" key="4">
    <source>
        <dbReference type="EMBL" id="VEN56598.1"/>
    </source>
</evidence>
<dbReference type="InterPro" id="IPR010562">
    <property type="entry name" value="Haemolymph_juvenile_hormone-bd"/>
</dbReference>
<evidence type="ECO:0000256" key="3">
    <source>
        <dbReference type="ARBA" id="ARBA00060902"/>
    </source>
</evidence>
<dbReference type="AlphaFoldDB" id="A0A653D8Z9"/>
<comment type="similarity">
    <text evidence="3">Belongs to the TO family.</text>
</comment>
<gene>
    <name evidence="4" type="ORF">CALMAC_LOCUS15459</name>
</gene>
<protein>
    <submittedName>
        <fullName evidence="4">Uncharacterized protein</fullName>
    </submittedName>
</protein>
<organism evidence="4 5">
    <name type="scientific">Callosobruchus maculatus</name>
    <name type="common">Southern cowpea weevil</name>
    <name type="synonym">Pulse bruchid</name>
    <dbReference type="NCBI Taxonomy" id="64391"/>
    <lineage>
        <taxon>Eukaryota</taxon>
        <taxon>Metazoa</taxon>
        <taxon>Ecdysozoa</taxon>
        <taxon>Arthropoda</taxon>
        <taxon>Hexapoda</taxon>
        <taxon>Insecta</taxon>
        <taxon>Pterygota</taxon>
        <taxon>Neoptera</taxon>
        <taxon>Endopterygota</taxon>
        <taxon>Coleoptera</taxon>
        <taxon>Polyphaga</taxon>
        <taxon>Cucujiformia</taxon>
        <taxon>Chrysomeloidea</taxon>
        <taxon>Chrysomelidae</taxon>
        <taxon>Bruchinae</taxon>
        <taxon>Bruchini</taxon>
        <taxon>Callosobruchus</taxon>
    </lineage>
</organism>
<dbReference type="GO" id="GO:0007623">
    <property type="term" value="P:circadian rhythm"/>
    <property type="evidence" value="ECO:0007669"/>
    <property type="project" value="UniProtKB-ARBA"/>
</dbReference>
<dbReference type="OrthoDB" id="8182977at2759"/>
<evidence type="ECO:0000256" key="1">
    <source>
        <dbReference type="ARBA" id="ARBA00022729"/>
    </source>
</evidence>
<name>A0A653D8Z9_CALMS</name>
<dbReference type="EMBL" id="CAACVG010010782">
    <property type="protein sequence ID" value="VEN56598.1"/>
    <property type="molecule type" value="Genomic_DNA"/>
</dbReference>
<dbReference type="PANTHER" id="PTHR11008:SF32">
    <property type="entry name" value="CIRCADIAN CLOCK-CONTROLLED PROTEIN DAYWAKE-RELATED"/>
    <property type="match status" value="1"/>
</dbReference>
<evidence type="ECO:0000313" key="5">
    <source>
        <dbReference type="Proteomes" id="UP000410492"/>
    </source>
</evidence>
<dbReference type="GO" id="GO:0005615">
    <property type="term" value="C:extracellular space"/>
    <property type="evidence" value="ECO:0007669"/>
    <property type="project" value="TreeGrafter"/>
</dbReference>
<keyword evidence="5" id="KW-1185">Reference proteome</keyword>